<keyword evidence="2" id="KW-1185">Reference proteome</keyword>
<evidence type="ECO:0000313" key="1">
    <source>
        <dbReference type="EMBL" id="MFC3203558.1"/>
    </source>
</evidence>
<reference evidence="2" key="1">
    <citation type="journal article" date="2019" name="Int. J. Syst. Evol. Microbiol.">
        <title>The Global Catalogue of Microorganisms (GCM) 10K type strain sequencing project: providing services to taxonomists for standard genome sequencing and annotation.</title>
        <authorList>
            <consortium name="The Broad Institute Genomics Platform"/>
            <consortium name="The Broad Institute Genome Sequencing Center for Infectious Disease"/>
            <person name="Wu L."/>
            <person name="Ma J."/>
        </authorList>
    </citation>
    <scope>NUCLEOTIDE SEQUENCE [LARGE SCALE GENOMIC DNA]</scope>
    <source>
        <strain evidence="2">KCTC 52449</strain>
    </source>
</reference>
<proteinExistence type="predicted"/>
<comment type="caution">
    <text evidence="1">The sequence shown here is derived from an EMBL/GenBank/DDBJ whole genome shotgun (WGS) entry which is preliminary data.</text>
</comment>
<organism evidence="1 2">
    <name type="scientific">Alteromonas oceani</name>
    <dbReference type="NCBI Taxonomy" id="2071609"/>
    <lineage>
        <taxon>Bacteria</taxon>
        <taxon>Pseudomonadati</taxon>
        <taxon>Pseudomonadota</taxon>
        <taxon>Gammaproteobacteria</taxon>
        <taxon>Alteromonadales</taxon>
        <taxon>Alteromonadaceae</taxon>
        <taxon>Alteromonas/Salinimonas group</taxon>
        <taxon>Alteromonas</taxon>
    </lineage>
</organism>
<dbReference type="EMBL" id="JBHRSX010000095">
    <property type="protein sequence ID" value="MFC3203558.1"/>
    <property type="molecule type" value="Genomic_DNA"/>
</dbReference>
<gene>
    <name evidence="1" type="ORF">ACFOEW_17245</name>
</gene>
<dbReference type="Proteomes" id="UP001595477">
    <property type="component" value="Unassembled WGS sequence"/>
</dbReference>
<dbReference type="RefSeq" id="WP_164464564.1">
    <property type="nucleotide sequence ID" value="NZ_JBHRSX010000095.1"/>
</dbReference>
<name>A0ABV7K4P2_9ALTE</name>
<protein>
    <submittedName>
        <fullName evidence="1">Uncharacterized protein</fullName>
    </submittedName>
</protein>
<sequence length="61" mass="6897">MYAQTGESLSTRSVSGVPAYSKRPFLFDFIGLTGYKHQVDHTLVHLTDENCLHHYLNEAAE</sequence>
<accession>A0ABV7K4P2</accession>
<evidence type="ECO:0000313" key="2">
    <source>
        <dbReference type="Proteomes" id="UP001595477"/>
    </source>
</evidence>